<feature type="region of interest" description="Disordered" evidence="1">
    <location>
        <begin position="211"/>
        <end position="234"/>
    </location>
</feature>
<evidence type="ECO:0008006" key="4">
    <source>
        <dbReference type="Google" id="ProtNLM"/>
    </source>
</evidence>
<protein>
    <recommendedName>
        <fullName evidence="4">DUF4062 domain-containing protein</fullName>
    </recommendedName>
</protein>
<dbReference type="RefSeq" id="WP_087670055.1">
    <property type="nucleotide sequence ID" value="NZ_FCNW02000043.1"/>
</dbReference>
<sequence>MQTKKIFLASSTELEIDRQAFEVAISRKNKVWVQRGVFLELVLWEDFLDAVSKTALQDEYNKAIRECDVFVMLFWTKVGKYTEEEFETAFGQFKSTSKPFVFTYFRNSETSTTSASESESDGASLRAFQGKLKGLGHFYTVYENVDALQLHFIRQLDKLVANGFIELNPDAGDTAMLGTITYRASLSGSGAIAQGQGAVAVGAGGAHVGGQNTGSINSGTQVNTGGGAPTSAEM</sequence>
<accession>A0A158IV04</accession>
<dbReference type="AlphaFoldDB" id="A0A158IV04"/>
<keyword evidence="3" id="KW-1185">Reference proteome</keyword>
<dbReference type="EMBL" id="FCNW02000043">
    <property type="protein sequence ID" value="SAL59871.1"/>
    <property type="molecule type" value="Genomic_DNA"/>
</dbReference>
<dbReference type="OrthoDB" id="571425at2"/>
<evidence type="ECO:0000313" key="2">
    <source>
        <dbReference type="EMBL" id="SAL59871.1"/>
    </source>
</evidence>
<dbReference type="Proteomes" id="UP000054977">
    <property type="component" value="Unassembled WGS sequence"/>
</dbReference>
<reference evidence="2" key="1">
    <citation type="submission" date="2016-01" db="EMBL/GenBank/DDBJ databases">
        <authorList>
            <person name="Peeters C."/>
        </authorList>
    </citation>
    <scope>NUCLEOTIDE SEQUENCE [LARGE SCALE GENOMIC DNA]</scope>
    <source>
        <strain evidence="2">LMG 22934</strain>
    </source>
</reference>
<comment type="caution">
    <text evidence="2">The sequence shown here is derived from an EMBL/GenBank/DDBJ whole genome shotgun (WGS) entry which is preliminary data.</text>
</comment>
<organism evidence="2 3">
    <name type="scientific">Caballeronia humi</name>
    <dbReference type="NCBI Taxonomy" id="326474"/>
    <lineage>
        <taxon>Bacteria</taxon>
        <taxon>Pseudomonadati</taxon>
        <taxon>Pseudomonadota</taxon>
        <taxon>Betaproteobacteria</taxon>
        <taxon>Burkholderiales</taxon>
        <taxon>Burkholderiaceae</taxon>
        <taxon>Caballeronia</taxon>
    </lineage>
</organism>
<dbReference type="STRING" id="326474.AWB65_05385"/>
<proteinExistence type="predicted"/>
<evidence type="ECO:0000313" key="3">
    <source>
        <dbReference type="Proteomes" id="UP000054977"/>
    </source>
</evidence>
<evidence type="ECO:0000256" key="1">
    <source>
        <dbReference type="SAM" id="MobiDB-lite"/>
    </source>
</evidence>
<gene>
    <name evidence="2" type="ORF">AWB65_05385</name>
</gene>
<name>A0A158IV04_9BURK</name>
<feature type="compositionally biased region" description="Polar residues" evidence="1">
    <location>
        <begin position="213"/>
        <end position="223"/>
    </location>
</feature>